<dbReference type="EMBL" id="CAJNAQ010000005">
    <property type="protein sequence ID" value="CAE6502286.1"/>
    <property type="molecule type" value="Genomic_DNA"/>
</dbReference>
<accession>A0A812F788</accession>
<protein>
    <submittedName>
        <fullName evidence="1">Uncharacterized protein</fullName>
    </submittedName>
</protein>
<comment type="caution">
    <text evidence="1">The sequence shown here is derived from an EMBL/GenBank/DDBJ whole genome shotgun (WGS) entry which is preliminary data.</text>
</comment>
<gene>
    <name evidence="1" type="ORF">NUZ5A_51261</name>
</gene>
<sequence>MILHTKGYVEAKAQRSNTIYAYIVYKRVEHTKFKRSTLKVWI</sequence>
<proteinExistence type="predicted"/>
<dbReference type="AlphaFoldDB" id="A0A812F788"/>
<organism evidence="1 2">
    <name type="scientific">Candidatus Nitrosotenuis uzonensis</name>
    <dbReference type="NCBI Taxonomy" id="1407055"/>
    <lineage>
        <taxon>Archaea</taxon>
        <taxon>Nitrososphaerota</taxon>
        <taxon>Candidatus Nitrosotenuis</taxon>
    </lineage>
</organism>
<name>A0A812F788_9ARCH</name>
<evidence type="ECO:0000313" key="2">
    <source>
        <dbReference type="Proteomes" id="UP000655759"/>
    </source>
</evidence>
<reference evidence="1" key="1">
    <citation type="submission" date="2021-02" db="EMBL/GenBank/DDBJ databases">
        <authorList>
            <person name="Han P."/>
        </authorList>
    </citation>
    <scope>NUCLEOTIDE SEQUENCE</scope>
    <source>
        <strain evidence="1">Candidatus Nitrosotenuis uzonensis 5A</strain>
    </source>
</reference>
<evidence type="ECO:0000313" key="1">
    <source>
        <dbReference type="EMBL" id="CAE6502286.1"/>
    </source>
</evidence>
<dbReference type="Proteomes" id="UP000655759">
    <property type="component" value="Unassembled WGS sequence"/>
</dbReference>